<reference evidence="2 3" key="1">
    <citation type="submission" date="2021-01" db="EMBL/GenBank/DDBJ databases">
        <title>Whole genome shotgun sequence of Plantactinospora endophytica NBRC 110450.</title>
        <authorList>
            <person name="Komaki H."/>
            <person name="Tamura T."/>
        </authorList>
    </citation>
    <scope>NUCLEOTIDE SEQUENCE [LARGE SCALE GENOMIC DNA]</scope>
    <source>
        <strain evidence="2 3">NBRC 110450</strain>
    </source>
</reference>
<evidence type="ECO:0000313" key="3">
    <source>
        <dbReference type="Proteomes" id="UP000646749"/>
    </source>
</evidence>
<comment type="caution">
    <text evidence="2">The sequence shown here is derived from an EMBL/GenBank/DDBJ whole genome shotgun (WGS) entry which is preliminary data.</text>
</comment>
<accession>A0ABQ4DRN0</accession>
<sequence>MPLASINFPEAQAREAATQSLYLDELGRQARLANDGIAHALTLGQTTPDTRDPSVWAALQSALFASIVVARLLKPITKCKYPGMTYSQTKQYAENRGTALMSLLDIDPSSPLFSVFNVRNAFEHYDEKLDSHIVSDIACLSDWYISDGIALATPADSTNPARAVGLRVFYPGGGLLIFDSTMLDLFALDVALLDLRVQVRDKREELRQRIRGRALYGGHVVVRLLPPDRADSRHAEWQAVRTAAEADLASTEPSRPDTGTVSPQTTDQPD</sequence>
<feature type="compositionally biased region" description="Polar residues" evidence="1">
    <location>
        <begin position="251"/>
        <end position="270"/>
    </location>
</feature>
<gene>
    <name evidence="2" type="ORF">Pen02_00360</name>
</gene>
<protein>
    <submittedName>
        <fullName evidence="2">Uncharacterized protein</fullName>
    </submittedName>
</protein>
<evidence type="ECO:0000313" key="2">
    <source>
        <dbReference type="EMBL" id="GIG85100.1"/>
    </source>
</evidence>
<organism evidence="2 3">
    <name type="scientific">Plantactinospora endophytica</name>
    <dbReference type="NCBI Taxonomy" id="673535"/>
    <lineage>
        <taxon>Bacteria</taxon>
        <taxon>Bacillati</taxon>
        <taxon>Actinomycetota</taxon>
        <taxon>Actinomycetes</taxon>
        <taxon>Micromonosporales</taxon>
        <taxon>Micromonosporaceae</taxon>
        <taxon>Plantactinospora</taxon>
    </lineage>
</organism>
<feature type="region of interest" description="Disordered" evidence="1">
    <location>
        <begin position="235"/>
        <end position="270"/>
    </location>
</feature>
<name>A0ABQ4DRN0_9ACTN</name>
<proteinExistence type="predicted"/>
<dbReference type="EMBL" id="BONW01000001">
    <property type="protein sequence ID" value="GIG85100.1"/>
    <property type="molecule type" value="Genomic_DNA"/>
</dbReference>
<dbReference type="Proteomes" id="UP000646749">
    <property type="component" value="Unassembled WGS sequence"/>
</dbReference>
<keyword evidence="3" id="KW-1185">Reference proteome</keyword>
<evidence type="ECO:0000256" key="1">
    <source>
        <dbReference type="SAM" id="MobiDB-lite"/>
    </source>
</evidence>